<keyword evidence="14" id="KW-1185">Reference proteome</keyword>
<comment type="cofactor">
    <cofactor evidence="10">
        <name>Zn(2+)</name>
        <dbReference type="ChEBI" id="CHEBI:29105"/>
    </cofactor>
    <text evidence="10">Binds 1 zinc ion per subunit.</text>
</comment>
<evidence type="ECO:0000256" key="1">
    <source>
        <dbReference type="ARBA" id="ARBA00022475"/>
    </source>
</evidence>
<evidence type="ECO:0000256" key="4">
    <source>
        <dbReference type="ARBA" id="ARBA00022723"/>
    </source>
</evidence>
<evidence type="ECO:0000313" key="14">
    <source>
        <dbReference type="Proteomes" id="UP000604117"/>
    </source>
</evidence>
<sequence>MSTETCPHCRTATTTLGNAEPWCARCEWNLDAYDRFRRRPEFGWAWVDRRLHRLAFRLARGQFAKLVKADLARRANLPRIVVIAVSLVLLGIFAAMVAGGVLLVLRDFPSWWLAPGLILLAVAWLLRPRLGRLSDLDGWEMSRDEAPGLYALLDEVAGAVGTATPPAVLVTEDVNAFTTNVGFRRRRVLVLGLPLWAVLQPQERVALLGHEFGHFVNGDTRRSLLVQPALSMLGNAAMLVRPGHESAGGSFLTLLAELVARAALSVLSKILLLGHILLLWIGLRDGQRAEYQADALAAKVAGTAAALGLAEVLAAAEVVDMLVRRDARAGHGPDTWRASVTESSVRGGGERTATRLQLTIREDASMFATHPPRGLRARMLRERTFATPTVTLTPARAEAIEKELAREYESARRELKNA</sequence>
<evidence type="ECO:0000256" key="8">
    <source>
        <dbReference type="ARBA" id="ARBA00023049"/>
    </source>
</evidence>
<protein>
    <recommendedName>
        <fullName evidence="12">Peptidase M48 domain-containing protein</fullName>
    </recommendedName>
</protein>
<evidence type="ECO:0000256" key="9">
    <source>
        <dbReference type="ARBA" id="ARBA00023136"/>
    </source>
</evidence>
<proteinExistence type="inferred from homology"/>
<keyword evidence="8 10" id="KW-0482">Metalloprotease</keyword>
<dbReference type="Pfam" id="PF01435">
    <property type="entry name" value="Peptidase_M48"/>
    <property type="match status" value="1"/>
</dbReference>
<comment type="similarity">
    <text evidence="10">Belongs to the peptidase M48 family.</text>
</comment>
<evidence type="ECO:0000256" key="10">
    <source>
        <dbReference type="RuleBase" id="RU003983"/>
    </source>
</evidence>
<organism evidence="13 14">
    <name type="scientific">Asanoa siamensis</name>
    <dbReference type="NCBI Taxonomy" id="926357"/>
    <lineage>
        <taxon>Bacteria</taxon>
        <taxon>Bacillati</taxon>
        <taxon>Actinomycetota</taxon>
        <taxon>Actinomycetes</taxon>
        <taxon>Micromonosporales</taxon>
        <taxon>Micromonosporaceae</taxon>
        <taxon>Asanoa</taxon>
    </lineage>
</organism>
<dbReference type="PANTHER" id="PTHR43221">
    <property type="entry name" value="PROTEASE HTPX"/>
    <property type="match status" value="1"/>
</dbReference>
<keyword evidence="5 10" id="KW-0378">Hydrolase</keyword>
<keyword evidence="2 10" id="KW-0645">Protease</keyword>
<name>A0ABQ4CUM0_9ACTN</name>
<comment type="caution">
    <text evidence="13">The sequence shown here is derived from an EMBL/GenBank/DDBJ whole genome shotgun (WGS) entry which is preliminary data.</text>
</comment>
<feature type="domain" description="Peptidase M48" evidence="12">
    <location>
        <begin position="149"/>
        <end position="383"/>
    </location>
</feature>
<keyword evidence="6 10" id="KW-0862">Zinc</keyword>
<feature type="transmembrane region" description="Helical" evidence="11">
    <location>
        <begin position="80"/>
        <end position="104"/>
    </location>
</feature>
<evidence type="ECO:0000256" key="5">
    <source>
        <dbReference type="ARBA" id="ARBA00022801"/>
    </source>
</evidence>
<keyword evidence="1" id="KW-1003">Cell membrane</keyword>
<dbReference type="RefSeq" id="WP_203715850.1">
    <property type="nucleotide sequence ID" value="NZ_BONE01000037.1"/>
</dbReference>
<evidence type="ECO:0000256" key="7">
    <source>
        <dbReference type="ARBA" id="ARBA00022989"/>
    </source>
</evidence>
<evidence type="ECO:0000313" key="13">
    <source>
        <dbReference type="EMBL" id="GIF74965.1"/>
    </source>
</evidence>
<reference evidence="13 14" key="1">
    <citation type="submission" date="2021-01" db="EMBL/GenBank/DDBJ databases">
        <title>Whole genome shotgun sequence of Asanoa siamensis NBRC 107932.</title>
        <authorList>
            <person name="Komaki H."/>
            <person name="Tamura T."/>
        </authorList>
    </citation>
    <scope>NUCLEOTIDE SEQUENCE [LARGE SCALE GENOMIC DNA]</scope>
    <source>
        <strain evidence="13 14">NBRC 107932</strain>
    </source>
</reference>
<dbReference type="CDD" id="cd07328">
    <property type="entry name" value="M48_Ste24p_like"/>
    <property type="match status" value="1"/>
</dbReference>
<gene>
    <name evidence="13" type="ORF">Asi02nite_44830</name>
</gene>
<evidence type="ECO:0000256" key="2">
    <source>
        <dbReference type="ARBA" id="ARBA00022670"/>
    </source>
</evidence>
<dbReference type="InterPro" id="IPR050083">
    <property type="entry name" value="HtpX_protease"/>
</dbReference>
<keyword evidence="9 11" id="KW-0472">Membrane</keyword>
<keyword evidence="4" id="KW-0479">Metal-binding</keyword>
<dbReference type="Gene3D" id="3.30.2010.10">
    <property type="entry name" value="Metalloproteases ('zincins'), catalytic domain"/>
    <property type="match status" value="1"/>
</dbReference>
<dbReference type="EMBL" id="BONE01000037">
    <property type="protein sequence ID" value="GIF74965.1"/>
    <property type="molecule type" value="Genomic_DNA"/>
</dbReference>
<evidence type="ECO:0000259" key="12">
    <source>
        <dbReference type="Pfam" id="PF01435"/>
    </source>
</evidence>
<dbReference type="PANTHER" id="PTHR43221:SF2">
    <property type="entry name" value="PROTEASE HTPX HOMOLOG"/>
    <property type="match status" value="1"/>
</dbReference>
<evidence type="ECO:0000256" key="6">
    <source>
        <dbReference type="ARBA" id="ARBA00022833"/>
    </source>
</evidence>
<keyword evidence="3 11" id="KW-0812">Transmembrane</keyword>
<keyword evidence="7 11" id="KW-1133">Transmembrane helix</keyword>
<dbReference type="Proteomes" id="UP000604117">
    <property type="component" value="Unassembled WGS sequence"/>
</dbReference>
<dbReference type="InterPro" id="IPR001915">
    <property type="entry name" value="Peptidase_M48"/>
</dbReference>
<evidence type="ECO:0000256" key="11">
    <source>
        <dbReference type="SAM" id="Phobius"/>
    </source>
</evidence>
<evidence type="ECO:0000256" key="3">
    <source>
        <dbReference type="ARBA" id="ARBA00022692"/>
    </source>
</evidence>
<feature type="transmembrane region" description="Helical" evidence="11">
    <location>
        <begin position="110"/>
        <end position="126"/>
    </location>
</feature>
<accession>A0ABQ4CUM0</accession>